<dbReference type="PROSITE" id="PS50893">
    <property type="entry name" value="ABC_TRANSPORTER_2"/>
    <property type="match status" value="1"/>
</dbReference>
<comment type="caution">
    <text evidence="9">The sequence shown here is derived from an EMBL/GenBank/DDBJ whole genome shotgun (WGS) entry which is preliminary data.</text>
</comment>
<dbReference type="PANTHER" id="PTHR43423">
    <property type="entry name" value="ABC TRANSPORTER I FAMILY MEMBER 17"/>
    <property type="match status" value="1"/>
</dbReference>
<accession>A0A2N5DU87</accession>
<dbReference type="NCBIfam" id="NF007601">
    <property type="entry name" value="PRK10247.1"/>
    <property type="match status" value="1"/>
</dbReference>
<evidence type="ECO:0000256" key="3">
    <source>
        <dbReference type="ARBA" id="ARBA00022519"/>
    </source>
</evidence>
<dbReference type="SUPFAM" id="SSF52540">
    <property type="entry name" value="P-loop containing nucleoside triphosphate hydrolases"/>
    <property type="match status" value="1"/>
</dbReference>
<evidence type="ECO:0000313" key="10">
    <source>
        <dbReference type="Proteomes" id="UP000234503"/>
    </source>
</evidence>
<gene>
    <name evidence="9" type="ORF">CYR32_19130</name>
</gene>
<dbReference type="CDD" id="cd03225">
    <property type="entry name" value="ABC_cobalt_CbiO_domain1"/>
    <property type="match status" value="1"/>
</dbReference>
<dbReference type="RefSeq" id="WP_101826716.1">
    <property type="nucleotide sequence ID" value="NZ_PJZH01000032.1"/>
</dbReference>
<proteinExistence type="predicted"/>
<evidence type="ECO:0000256" key="5">
    <source>
        <dbReference type="ARBA" id="ARBA00022840"/>
    </source>
</evidence>
<dbReference type="SMART" id="SM00382">
    <property type="entry name" value="AAA"/>
    <property type="match status" value="1"/>
</dbReference>
<dbReference type="PANTHER" id="PTHR43423:SF12">
    <property type="entry name" value="IRON EXPORT ATP-BINDING PROTEIN FETA-RELATED"/>
    <property type="match status" value="1"/>
</dbReference>
<dbReference type="InterPro" id="IPR027417">
    <property type="entry name" value="P-loop_NTPase"/>
</dbReference>
<dbReference type="InterPro" id="IPR017871">
    <property type="entry name" value="ABC_transporter-like_CS"/>
</dbReference>
<keyword evidence="1" id="KW-0813">Transport</keyword>
<dbReference type="GO" id="GO:0016887">
    <property type="term" value="F:ATP hydrolysis activity"/>
    <property type="evidence" value="ECO:0007669"/>
    <property type="project" value="InterPro"/>
</dbReference>
<dbReference type="Pfam" id="PF00005">
    <property type="entry name" value="ABC_tran"/>
    <property type="match status" value="1"/>
</dbReference>
<dbReference type="GO" id="GO:0005524">
    <property type="term" value="F:ATP binding"/>
    <property type="evidence" value="ECO:0007669"/>
    <property type="project" value="UniProtKB-KW"/>
</dbReference>
<name>A0A2N5DU87_9GAMM</name>
<sequence>MPVPPALMALRDVSYRLNDQPLLQDLSFSLEPGELVMLRGPSGSGKSTLLKLMAQMLTPDSGHILFQGQESTAIDPVAYRRQVSYGFQSPQLFGETVYDNLAFPYLIRHEPVDEAKIRDGLAQAGLPEALLMKPVTSLSGGEKQRVALLRNLQYMPKVLLLDEVTSALDGENKQRIGGLIRRVCRQHQTAVLWVSHDPQEDLHAGRVLWLENGRVTALAPHAEAQP</sequence>
<evidence type="ECO:0000256" key="4">
    <source>
        <dbReference type="ARBA" id="ARBA00022741"/>
    </source>
</evidence>
<evidence type="ECO:0000256" key="1">
    <source>
        <dbReference type="ARBA" id="ARBA00022448"/>
    </source>
</evidence>
<dbReference type="OrthoDB" id="4408248at2"/>
<reference evidence="9 10" key="1">
    <citation type="submission" date="2017-12" db="EMBL/GenBank/DDBJ databases">
        <title>Characterization of six clinical isolates of Enterochimera gen. nov., a novel genus of the Yersiniaciae family and the three species Enterochimera arupensis sp. nov., Enterochimera coloradensis sp. nov, and Enterochimera californica sp. nov.</title>
        <authorList>
            <person name="Rossi A."/>
            <person name="Fisher M."/>
        </authorList>
    </citation>
    <scope>NUCLEOTIDE SEQUENCE [LARGE SCALE GENOMIC DNA]</scope>
    <source>
        <strain evidence="10">2016-Iso4</strain>
    </source>
</reference>
<keyword evidence="5 9" id="KW-0067">ATP-binding</keyword>
<dbReference type="Proteomes" id="UP000234503">
    <property type="component" value="Unassembled WGS sequence"/>
</dbReference>
<organism evidence="9 10">
    <name type="scientific">Chimaeribacter coloradensis</name>
    <dbReference type="NCBI Taxonomy" id="2060068"/>
    <lineage>
        <taxon>Bacteria</taxon>
        <taxon>Pseudomonadati</taxon>
        <taxon>Pseudomonadota</taxon>
        <taxon>Gammaproteobacteria</taxon>
        <taxon>Enterobacterales</taxon>
        <taxon>Yersiniaceae</taxon>
        <taxon>Chimaeribacter</taxon>
    </lineage>
</organism>
<keyword evidence="2" id="KW-1003">Cell membrane</keyword>
<evidence type="ECO:0000256" key="7">
    <source>
        <dbReference type="ARBA" id="ARBA00023136"/>
    </source>
</evidence>
<keyword evidence="7" id="KW-0472">Membrane</keyword>
<evidence type="ECO:0000256" key="2">
    <source>
        <dbReference type="ARBA" id="ARBA00022475"/>
    </source>
</evidence>
<dbReference type="GO" id="GO:0016020">
    <property type="term" value="C:membrane"/>
    <property type="evidence" value="ECO:0007669"/>
    <property type="project" value="InterPro"/>
</dbReference>
<dbReference type="PROSITE" id="PS00211">
    <property type="entry name" value="ABC_TRANSPORTER_1"/>
    <property type="match status" value="1"/>
</dbReference>
<dbReference type="AlphaFoldDB" id="A0A2N5DU87"/>
<dbReference type="InterPro" id="IPR003593">
    <property type="entry name" value="AAA+_ATPase"/>
</dbReference>
<dbReference type="Gene3D" id="3.40.50.300">
    <property type="entry name" value="P-loop containing nucleotide triphosphate hydrolases"/>
    <property type="match status" value="1"/>
</dbReference>
<dbReference type="EMBL" id="PJZH01000032">
    <property type="protein sequence ID" value="PLR30321.1"/>
    <property type="molecule type" value="Genomic_DNA"/>
</dbReference>
<keyword evidence="10" id="KW-1185">Reference proteome</keyword>
<dbReference type="InterPro" id="IPR003439">
    <property type="entry name" value="ABC_transporter-like_ATP-bd"/>
</dbReference>
<evidence type="ECO:0000313" key="9">
    <source>
        <dbReference type="EMBL" id="PLR30321.1"/>
    </source>
</evidence>
<evidence type="ECO:0000256" key="6">
    <source>
        <dbReference type="ARBA" id="ARBA00022967"/>
    </source>
</evidence>
<keyword evidence="3" id="KW-0997">Cell inner membrane</keyword>
<protein>
    <submittedName>
        <fullName evidence="9">Iron ABC transporter ATP-binding protein FetA</fullName>
    </submittedName>
</protein>
<evidence type="ECO:0000259" key="8">
    <source>
        <dbReference type="PROSITE" id="PS50893"/>
    </source>
</evidence>
<dbReference type="GO" id="GO:0055085">
    <property type="term" value="P:transmembrane transport"/>
    <property type="evidence" value="ECO:0007669"/>
    <property type="project" value="InterPro"/>
</dbReference>
<keyword evidence="6" id="KW-1278">Translocase</keyword>
<feature type="domain" description="ABC transporter" evidence="8">
    <location>
        <begin position="8"/>
        <end position="226"/>
    </location>
</feature>
<dbReference type="InterPro" id="IPR015856">
    <property type="entry name" value="ABC_transpr_CbiO/EcfA_su"/>
</dbReference>
<keyword evidence="4" id="KW-0547">Nucleotide-binding</keyword>